<dbReference type="Pfam" id="PF01321">
    <property type="entry name" value="Creatinase_N"/>
    <property type="match status" value="1"/>
</dbReference>
<keyword evidence="5" id="KW-0464">Manganese</keyword>
<dbReference type="EMBL" id="AZIL01000033">
    <property type="protein sequence ID" value="EWM30511.1"/>
    <property type="molecule type" value="Genomic_DNA"/>
</dbReference>
<proteinExistence type="inferred from homology"/>
<comment type="similarity">
    <text evidence="2">Belongs to the peptidase M24B family.</text>
</comment>
<organism evidence="9 10">
    <name type="scientific">Nannochloropsis gaditana</name>
    <dbReference type="NCBI Taxonomy" id="72520"/>
    <lineage>
        <taxon>Eukaryota</taxon>
        <taxon>Sar</taxon>
        <taxon>Stramenopiles</taxon>
        <taxon>Ochrophyta</taxon>
        <taxon>Eustigmatophyceae</taxon>
        <taxon>Eustigmatales</taxon>
        <taxon>Monodopsidaceae</taxon>
        <taxon>Nannochloropsis</taxon>
    </lineage>
</organism>
<comment type="cofactor">
    <cofactor evidence="1">
        <name>Mn(2+)</name>
        <dbReference type="ChEBI" id="CHEBI:29035"/>
    </cofactor>
</comment>
<feature type="domain" description="Creatinase N-terminal" evidence="7">
    <location>
        <begin position="127"/>
        <end position="252"/>
    </location>
</feature>
<dbReference type="Gene3D" id="3.40.350.10">
    <property type="entry name" value="Creatinase/prolidase N-terminal domain"/>
    <property type="match status" value="2"/>
</dbReference>
<dbReference type="InterPro" id="IPR050422">
    <property type="entry name" value="X-Pro_aminopeptidase_P"/>
</dbReference>
<protein>
    <submittedName>
        <fullName evidence="9">Putative xaa-pro aminopeptidase p</fullName>
    </submittedName>
</protein>
<name>W7UCM2_9STRA</name>
<dbReference type="PANTHER" id="PTHR43763:SF6">
    <property type="entry name" value="XAA-PRO AMINOPEPTIDASE 1"/>
    <property type="match status" value="1"/>
</dbReference>
<sequence>MLAVRYNGGINDAATTVEYSFQNCVPSMISSRRPGLLLLLPVLAMVKPTACFLRPVRTVLPSRHHHIATLMGCRGRSLGEIPSAMSPRRARPPCATTAAASVSATAAPAKAVSPPATTLQQRSAALTQVRDELSKRGLAAFIVPSGDPHLSEYPADHFCRRAFISGFDGSAGTAVVTPTQALLWTDGRYHLQAEQQLGPDWTLMREGQKGVPSLTAYLQEELSAQAVVGLDPTVHPVKLVQNLAQALGSKKVQVQPLNVAETNPIDLAWRTAGGRPPAPQAPVRIHPLAFAGEAVSDKVKRLSEEMAKEGADVLVAGTLDEVAWLLNIRGEDVPNCPLPVAYAVLEREGAFDSGNGGKEKSARVIVFVEDAKLGPTARAHLEKDCRAEIRPYAEIFSYLSGAHASGRKIWLDPDKSNYALLRAASMPPEKGKVTDEKVSGSTGDGAVAATGKVPSEPSLLLHPTPITLFKAVKNEAELEGMRAAHLRDGAAEVEFLAWLEKEIQTRSVSEVEIDQVLTGFRSRREKFLGVSFDTIAGSGPNGAIIHYRAMPETCGEMTKETMLLLDSGGQYEDGTTDVTRTVHFGEPTEEEKEAFTRVLQGHIGVDTAVFPEGTPGFVLDAYARRSLWQAGSDYAHGTGHGVGAALNVHEGPHGISFNFANRTPLQAGMIVSNEPGYYASGVFGIRIENLLIVVERAGLGGVGGQDPRQRKFLGFERLTYIPISKRLIKQDLLSPEEVKWVDRYHAEVWERISPLLTSSEAEAWLREATAPMVC</sequence>
<dbReference type="Pfam" id="PF16189">
    <property type="entry name" value="Creatinase_N_2"/>
    <property type="match status" value="1"/>
</dbReference>
<dbReference type="InterPro" id="IPR000994">
    <property type="entry name" value="Pept_M24"/>
</dbReference>
<evidence type="ECO:0000259" key="8">
    <source>
        <dbReference type="Pfam" id="PF16188"/>
    </source>
</evidence>
<dbReference type="PANTHER" id="PTHR43763">
    <property type="entry name" value="XAA-PRO AMINOPEPTIDASE 1"/>
    <property type="match status" value="1"/>
</dbReference>
<evidence type="ECO:0000256" key="3">
    <source>
        <dbReference type="ARBA" id="ARBA00022723"/>
    </source>
</evidence>
<dbReference type="InterPro" id="IPR029149">
    <property type="entry name" value="Creatin/AminoP/Spt16_N"/>
</dbReference>
<dbReference type="InterPro" id="IPR033740">
    <property type="entry name" value="Pept_M24B"/>
</dbReference>
<feature type="domain" description="Peptidase M24 C-terminal" evidence="8">
    <location>
        <begin position="711"/>
        <end position="771"/>
    </location>
</feature>
<dbReference type="GO" id="GO:0046872">
    <property type="term" value="F:metal ion binding"/>
    <property type="evidence" value="ECO:0007669"/>
    <property type="project" value="UniProtKB-KW"/>
</dbReference>
<keyword evidence="3" id="KW-0479">Metal-binding</keyword>
<dbReference type="InterPro" id="IPR032416">
    <property type="entry name" value="Peptidase_M24_C"/>
</dbReference>
<dbReference type="SUPFAM" id="SSF55920">
    <property type="entry name" value="Creatinase/aminopeptidase"/>
    <property type="match status" value="1"/>
</dbReference>
<evidence type="ECO:0000256" key="1">
    <source>
        <dbReference type="ARBA" id="ARBA00001936"/>
    </source>
</evidence>
<evidence type="ECO:0000259" key="6">
    <source>
        <dbReference type="Pfam" id="PF00557"/>
    </source>
</evidence>
<dbReference type="SUPFAM" id="SSF53092">
    <property type="entry name" value="Creatinase/prolidase N-terminal domain"/>
    <property type="match status" value="1"/>
</dbReference>
<evidence type="ECO:0000256" key="5">
    <source>
        <dbReference type="ARBA" id="ARBA00023211"/>
    </source>
</evidence>
<keyword evidence="9" id="KW-0645">Protease</keyword>
<dbReference type="AlphaFoldDB" id="W7UCM2"/>
<reference evidence="9 10" key="1">
    <citation type="journal article" date="2014" name="Mol. Plant">
        <title>Chromosome Scale Genome Assembly and Transcriptome Profiling of Nannochloropsis gaditana in Nitrogen Depletion.</title>
        <authorList>
            <person name="Corteggiani Carpinelli E."/>
            <person name="Telatin A."/>
            <person name="Vitulo N."/>
            <person name="Forcato C."/>
            <person name="D'Angelo M."/>
            <person name="Schiavon R."/>
            <person name="Vezzi A."/>
            <person name="Giacometti G.M."/>
            <person name="Morosinotto T."/>
            <person name="Valle G."/>
        </authorList>
    </citation>
    <scope>NUCLEOTIDE SEQUENCE [LARGE SCALE GENOMIC DNA]</scope>
    <source>
        <strain evidence="9 10">B-31</strain>
    </source>
</reference>
<dbReference type="Gene3D" id="3.90.230.10">
    <property type="entry name" value="Creatinase/methionine aminopeptidase superfamily"/>
    <property type="match status" value="1"/>
</dbReference>
<dbReference type="GO" id="GO:0070006">
    <property type="term" value="F:metalloaminopeptidase activity"/>
    <property type="evidence" value="ECO:0007669"/>
    <property type="project" value="InterPro"/>
</dbReference>
<evidence type="ECO:0000259" key="7">
    <source>
        <dbReference type="Pfam" id="PF01321"/>
    </source>
</evidence>
<dbReference type="CDD" id="cd01085">
    <property type="entry name" value="APP"/>
    <property type="match status" value="1"/>
</dbReference>
<dbReference type="Pfam" id="PF00557">
    <property type="entry name" value="Peptidase_M24"/>
    <property type="match status" value="1"/>
</dbReference>
<dbReference type="InterPro" id="IPR036005">
    <property type="entry name" value="Creatinase/aminopeptidase-like"/>
</dbReference>
<keyword evidence="9" id="KW-0031">Aminopeptidase</keyword>
<dbReference type="Proteomes" id="UP000019335">
    <property type="component" value="Chromosome 1"/>
</dbReference>
<keyword evidence="10" id="KW-1185">Reference proteome</keyword>
<dbReference type="GO" id="GO:0005737">
    <property type="term" value="C:cytoplasm"/>
    <property type="evidence" value="ECO:0007669"/>
    <property type="project" value="UniProtKB-ARBA"/>
</dbReference>
<dbReference type="OrthoDB" id="9995434at2759"/>
<evidence type="ECO:0000313" key="9">
    <source>
        <dbReference type="EMBL" id="EWM30511.1"/>
    </source>
</evidence>
<comment type="caution">
    <text evidence="9">The sequence shown here is derived from an EMBL/GenBank/DDBJ whole genome shotgun (WGS) entry which is preliminary data.</text>
</comment>
<feature type="domain" description="Peptidase M24" evidence="6">
    <location>
        <begin position="479"/>
        <end position="694"/>
    </location>
</feature>
<dbReference type="FunFam" id="3.40.350.10:FF:000003">
    <property type="entry name" value="Xaa-pro aminopeptidase P"/>
    <property type="match status" value="1"/>
</dbReference>
<gene>
    <name evidence="9" type="ORF">Naga_100013g76</name>
</gene>
<evidence type="ECO:0000256" key="2">
    <source>
        <dbReference type="ARBA" id="ARBA00008766"/>
    </source>
</evidence>
<dbReference type="Pfam" id="PF16188">
    <property type="entry name" value="Peptidase_M24_C"/>
    <property type="match status" value="1"/>
</dbReference>
<evidence type="ECO:0000256" key="4">
    <source>
        <dbReference type="ARBA" id="ARBA00022801"/>
    </source>
</evidence>
<dbReference type="InterPro" id="IPR000587">
    <property type="entry name" value="Creatinase_N"/>
</dbReference>
<dbReference type="FunFam" id="3.90.230.10:FF:000007">
    <property type="entry name" value="Xaa-Pro aminopeptidase P"/>
    <property type="match status" value="1"/>
</dbReference>
<evidence type="ECO:0000313" key="10">
    <source>
        <dbReference type="Proteomes" id="UP000019335"/>
    </source>
</evidence>
<accession>W7UCM2</accession>
<keyword evidence="4" id="KW-0378">Hydrolase</keyword>